<evidence type="ECO:0000256" key="4">
    <source>
        <dbReference type="ARBA" id="ARBA00023125"/>
    </source>
</evidence>
<dbReference type="KEGG" id="ccv:CCV52592_0337"/>
<feature type="DNA-binding region" description="OmpR/PhoB-type" evidence="7">
    <location>
        <begin position="122"/>
        <end position="215"/>
    </location>
</feature>
<dbReference type="InterPro" id="IPR001867">
    <property type="entry name" value="OmpR/PhoB-type_DNA-bd"/>
</dbReference>
<dbReference type="PANTHER" id="PTHR48111">
    <property type="entry name" value="REGULATOR OF RPOS"/>
    <property type="match status" value="1"/>
</dbReference>
<dbReference type="Gene3D" id="1.10.10.10">
    <property type="entry name" value="Winged helix-like DNA-binding domain superfamily/Winged helix DNA-binding domain"/>
    <property type="match status" value="1"/>
</dbReference>
<keyword evidence="4 7" id="KW-0238">DNA-binding</keyword>
<dbReference type="SUPFAM" id="SSF46894">
    <property type="entry name" value="C-terminal effector domain of the bipartite response regulators"/>
    <property type="match status" value="1"/>
</dbReference>
<proteinExistence type="predicted"/>
<dbReference type="AlphaFoldDB" id="A7GVY9"/>
<accession>A7GVY9</accession>
<evidence type="ECO:0000259" key="8">
    <source>
        <dbReference type="PROSITE" id="PS50110"/>
    </source>
</evidence>
<dbReference type="InterPro" id="IPR001789">
    <property type="entry name" value="Sig_transdc_resp-reg_receiver"/>
</dbReference>
<organism evidence="10 11">
    <name type="scientific">Campylobacter curvus (strain 525.92)</name>
    <dbReference type="NCBI Taxonomy" id="360105"/>
    <lineage>
        <taxon>Bacteria</taxon>
        <taxon>Pseudomonadati</taxon>
        <taxon>Campylobacterota</taxon>
        <taxon>Epsilonproteobacteria</taxon>
        <taxon>Campylobacterales</taxon>
        <taxon>Campylobacteraceae</taxon>
        <taxon>Campylobacter</taxon>
    </lineage>
</organism>
<feature type="domain" description="OmpR/PhoB-type" evidence="9">
    <location>
        <begin position="122"/>
        <end position="215"/>
    </location>
</feature>
<keyword evidence="11" id="KW-1185">Reference proteome</keyword>
<dbReference type="Pfam" id="PF00486">
    <property type="entry name" value="Trans_reg_C"/>
    <property type="match status" value="1"/>
</dbReference>
<keyword evidence="2" id="KW-0902">Two-component regulatory system</keyword>
<evidence type="ECO:0000256" key="2">
    <source>
        <dbReference type="ARBA" id="ARBA00023012"/>
    </source>
</evidence>
<feature type="modified residue" description="4-aspartylphosphate" evidence="6">
    <location>
        <position position="53"/>
    </location>
</feature>
<dbReference type="GO" id="GO:0000156">
    <property type="term" value="F:phosphorelay response regulator activity"/>
    <property type="evidence" value="ECO:0007669"/>
    <property type="project" value="TreeGrafter"/>
</dbReference>
<sequence length="215" mass="25155">MKKIMLLSNDFDLNVNLGAVLYRFNFRINCFQSEQGVMDDFDNGNRYDLYVLDMKAKDINLKLVKFLRENKNLTPILLVLDEAIPTLFKKIYYAKVDDFIIRPFSPDEFIFHVFKLCKVLLGSKFEFKNGLVFDKDALCVTKGKEKIYLGKKESLFLEILAKNSPHVVTYEELDHHLYKGESLSQDRLRSLIREIRQKIPALEITTIRGIGYKIE</sequence>
<evidence type="ECO:0000256" key="7">
    <source>
        <dbReference type="PROSITE-ProRule" id="PRU01091"/>
    </source>
</evidence>
<keyword evidence="3" id="KW-0805">Transcription regulation</keyword>
<name>A7GVY9_CAMC5</name>
<evidence type="ECO:0000256" key="3">
    <source>
        <dbReference type="ARBA" id="ARBA00023015"/>
    </source>
</evidence>
<dbReference type="RefSeq" id="WP_009649713.1">
    <property type="nucleotide sequence ID" value="NC_009715.2"/>
</dbReference>
<dbReference type="GO" id="GO:0032993">
    <property type="term" value="C:protein-DNA complex"/>
    <property type="evidence" value="ECO:0007669"/>
    <property type="project" value="TreeGrafter"/>
</dbReference>
<evidence type="ECO:0000256" key="1">
    <source>
        <dbReference type="ARBA" id="ARBA00022553"/>
    </source>
</evidence>
<dbReference type="GO" id="GO:0005829">
    <property type="term" value="C:cytosol"/>
    <property type="evidence" value="ECO:0007669"/>
    <property type="project" value="TreeGrafter"/>
</dbReference>
<dbReference type="EMBL" id="CP000767">
    <property type="protein sequence ID" value="EAT99723.1"/>
    <property type="molecule type" value="Genomic_DNA"/>
</dbReference>
<protein>
    <submittedName>
        <fullName evidence="10">Signal transduction response regulator</fullName>
    </submittedName>
</protein>
<keyword evidence="5" id="KW-0804">Transcription</keyword>
<reference evidence="10" key="1">
    <citation type="submission" date="2016-07" db="EMBL/GenBank/DDBJ databases">
        <title>Comparative genomics of the Campylobacter concisus group.</title>
        <authorList>
            <person name="Miller W.G."/>
            <person name="Yee E."/>
            <person name="Chapman M.H."/>
            <person name="Huynh S."/>
            <person name="Bono J.L."/>
            <person name="On S.L.W."/>
            <person name="StLeger J."/>
            <person name="Foster G."/>
            <person name="Parker C.T."/>
        </authorList>
    </citation>
    <scope>NUCLEOTIDE SEQUENCE</scope>
    <source>
        <strain evidence="10">525.92</strain>
    </source>
</reference>
<dbReference type="GO" id="GO:0000976">
    <property type="term" value="F:transcription cis-regulatory region binding"/>
    <property type="evidence" value="ECO:0007669"/>
    <property type="project" value="TreeGrafter"/>
</dbReference>
<evidence type="ECO:0000256" key="5">
    <source>
        <dbReference type="ARBA" id="ARBA00023163"/>
    </source>
</evidence>
<dbReference type="PROSITE" id="PS50110">
    <property type="entry name" value="RESPONSE_REGULATORY"/>
    <property type="match status" value="1"/>
</dbReference>
<dbReference type="Proteomes" id="UP000006380">
    <property type="component" value="Chromosome"/>
</dbReference>
<dbReference type="PROSITE" id="PS51755">
    <property type="entry name" value="OMPR_PHOB"/>
    <property type="match status" value="1"/>
</dbReference>
<dbReference type="Gene3D" id="3.40.50.2300">
    <property type="match status" value="1"/>
</dbReference>
<dbReference type="InterPro" id="IPR011006">
    <property type="entry name" value="CheY-like_superfamily"/>
</dbReference>
<dbReference type="InterPro" id="IPR036388">
    <property type="entry name" value="WH-like_DNA-bd_sf"/>
</dbReference>
<dbReference type="HOGENOM" id="CLU_000445_69_6_7"/>
<evidence type="ECO:0000256" key="6">
    <source>
        <dbReference type="PROSITE-ProRule" id="PRU00169"/>
    </source>
</evidence>
<evidence type="ECO:0000313" key="10">
    <source>
        <dbReference type="EMBL" id="EAT99723.1"/>
    </source>
</evidence>
<dbReference type="InterPro" id="IPR016032">
    <property type="entry name" value="Sig_transdc_resp-reg_C-effctor"/>
</dbReference>
<dbReference type="InterPro" id="IPR039420">
    <property type="entry name" value="WalR-like"/>
</dbReference>
<dbReference type="GO" id="GO:0006355">
    <property type="term" value="P:regulation of DNA-templated transcription"/>
    <property type="evidence" value="ECO:0007669"/>
    <property type="project" value="InterPro"/>
</dbReference>
<dbReference type="OrthoDB" id="5339110at2"/>
<dbReference type="PANTHER" id="PTHR48111:SF1">
    <property type="entry name" value="TWO-COMPONENT RESPONSE REGULATOR ORR33"/>
    <property type="match status" value="1"/>
</dbReference>
<dbReference type="SUPFAM" id="SSF52172">
    <property type="entry name" value="CheY-like"/>
    <property type="match status" value="1"/>
</dbReference>
<evidence type="ECO:0000313" key="11">
    <source>
        <dbReference type="Proteomes" id="UP000006380"/>
    </source>
</evidence>
<dbReference type="SMART" id="SM00862">
    <property type="entry name" value="Trans_reg_C"/>
    <property type="match status" value="1"/>
</dbReference>
<gene>
    <name evidence="10" type="ORF">CCV52592_0337</name>
</gene>
<evidence type="ECO:0000259" key="9">
    <source>
        <dbReference type="PROSITE" id="PS51755"/>
    </source>
</evidence>
<dbReference type="CDD" id="cd00383">
    <property type="entry name" value="trans_reg_C"/>
    <property type="match status" value="1"/>
</dbReference>
<feature type="domain" description="Response regulatory" evidence="8">
    <location>
        <begin position="3"/>
        <end position="117"/>
    </location>
</feature>
<dbReference type="STRING" id="360105.CCV52592_0337"/>
<keyword evidence="1 6" id="KW-0597">Phosphoprotein</keyword>